<keyword evidence="5 9" id="KW-0064">Aspartyl protease</keyword>
<evidence type="ECO:0000256" key="3">
    <source>
        <dbReference type="ARBA" id="ARBA00022670"/>
    </source>
</evidence>
<comment type="subcellular location">
    <subcellularLocation>
        <location evidence="9">Cell membrane</location>
        <topology evidence="9">Multi-pass membrane protein</topology>
    </subcellularLocation>
</comment>
<dbReference type="PANTHER" id="PTHR33695">
    <property type="entry name" value="LIPOPROTEIN SIGNAL PEPTIDASE"/>
    <property type="match status" value="1"/>
</dbReference>
<dbReference type="Pfam" id="PF01252">
    <property type="entry name" value="Peptidase_A8"/>
    <property type="match status" value="1"/>
</dbReference>
<comment type="pathway">
    <text evidence="9">Protein modification; lipoprotein biosynthesis (signal peptide cleavage).</text>
</comment>
<dbReference type="GO" id="GO:0004190">
    <property type="term" value="F:aspartic-type endopeptidase activity"/>
    <property type="evidence" value="ECO:0007669"/>
    <property type="project" value="UniProtKB-EC"/>
</dbReference>
<dbReference type="EC" id="3.4.23.36" evidence="9"/>
<gene>
    <name evidence="9" type="primary">lspA</name>
    <name evidence="12" type="ORF">JOC73_001041</name>
</gene>
<evidence type="ECO:0000256" key="10">
    <source>
        <dbReference type="RuleBase" id="RU000594"/>
    </source>
</evidence>
<keyword evidence="6 9" id="KW-0378">Hydrolase</keyword>
<keyword evidence="2 9" id="KW-1003">Cell membrane</keyword>
<comment type="caution">
    <text evidence="12">The sequence shown here is derived from an EMBL/GenBank/DDBJ whole genome shotgun (WGS) entry which is preliminary data.</text>
</comment>
<feature type="transmembrane region" description="Helical" evidence="9">
    <location>
        <begin position="82"/>
        <end position="100"/>
    </location>
</feature>
<dbReference type="InterPro" id="IPR001872">
    <property type="entry name" value="Peptidase_A8"/>
</dbReference>
<evidence type="ECO:0000256" key="2">
    <source>
        <dbReference type="ARBA" id="ARBA00022475"/>
    </source>
</evidence>
<comment type="catalytic activity">
    <reaction evidence="9 10">
        <text>Release of signal peptides from bacterial membrane prolipoproteins. Hydrolyzes -Xaa-Yaa-Zaa-|-(S,diacylglyceryl)Cys-, in which Xaa is hydrophobic (preferably Leu), and Yaa (Ala or Ser) and Zaa (Gly or Ala) have small, neutral side chains.</text>
        <dbReference type="EC" id="3.4.23.36"/>
    </reaction>
</comment>
<comment type="similarity">
    <text evidence="1 9 11">Belongs to the peptidase A8 family.</text>
</comment>
<feature type="active site" evidence="9">
    <location>
        <position position="124"/>
    </location>
</feature>
<name>A0ABS2NPM4_9FIRM</name>
<evidence type="ECO:0000256" key="11">
    <source>
        <dbReference type="RuleBase" id="RU004181"/>
    </source>
</evidence>
<keyword evidence="3 9" id="KW-0645">Protease</keyword>
<dbReference type="PANTHER" id="PTHR33695:SF1">
    <property type="entry name" value="LIPOPROTEIN SIGNAL PEPTIDASE"/>
    <property type="match status" value="1"/>
</dbReference>
<evidence type="ECO:0000256" key="5">
    <source>
        <dbReference type="ARBA" id="ARBA00022750"/>
    </source>
</evidence>
<evidence type="ECO:0000256" key="7">
    <source>
        <dbReference type="ARBA" id="ARBA00022989"/>
    </source>
</evidence>
<feature type="transmembrane region" description="Helical" evidence="9">
    <location>
        <begin position="57"/>
        <end position="75"/>
    </location>
</feature>
<comment type="caution">
    <text evidence="9">Lacks conserved residue(s) required for the propagation of feature annotation.</text>
</comment>
<feature type="active site" evidence="9">
    <location>
        <position position="110"/>
    </location>
</feature>
<comment type="function">
    <text evidence="9 10">This protein specifically catalyzes the removal of signal peptides from prolipoproteins.</text>
</comment>
<proteinExistence type="inferred from homology"/>
<reference evidence="12 13" key="1">
    <citation type="submission" date="2021-01" db="EMBL/GenBank/DDBJ databases">
        <title>Genomic Encyclopedia of Type Strains, Phase IV (KMG-IV): sequencing the most valuable type-strain genomes for metagenomic binning, comparative biology and taxonomic classification.</title>
        <authorList>
            <person name="Goeker M."/>
        </authorList>
    </citation>
    <scope>NUCLEOTIDE SEQUENCE [LARGE SCALE GENOMIC DNA]</scope>
    <source>
        <strain evidence="12 13">DSM 25890</strain>
    </source>
</reference>
<evidence type="ECO:0000313" key="13">
    <source>
        <dbReference type="Proteomes" id="UP001314796"/>
    </source>
</evidence>
<dbReference type="Proteomes" id="UP001314796">
    <property type="component" value="Unassembled WGS sequence"/>
</dbReference>
<keyword evidence="7 9" id="KW-1133">Transmembrane helix</keyword>
<dbReference type="PROSITE" id="PS00855">
    <property type="entry name" value="SPASE_II"/>
    <property type="match status" value="1"/>
</dbReference>
<accession>A0ABS2NPM4</accession>
<evidence type="ECO:0000256" key="4">
    <source>
        <dbReference type="ARBA" id="ARBA00022692"/>
    </source>
</evidence>
<keyword evidence="8 9" id="KW-0472">Membrane</keyword>
<evidence type="ECO:0000256" key="6">
    <source>
        <dbReference type="ARBA" id="ARBA00022801"/>
    </source>
</evidence>
<dbReference type="EMBL" id="JAFBEE010000005">
    <property type="protein sequence ID" value="MBM7614529.1"/>
    <property type="molecule type" value="Genomic_DNA"/>
</dbReference>
<feature type="transmembrane region" description="Helical" evidence="9">
    <location>
        <begin position="120"/>
        <end position="139"/>
    </location>
</feature>
<keyword evidence="4 9" id="KW-0812">Transmembrane</keyword>
<evidence type="ECO:0000256" key="8">
    <source>
        <dbReference type="ARBA" id="ARBA00023136"/>
    </source>
</evidence>
<keyword evidence="13" id="KW-1185">Reference proteome</keyword>
<evidence type="ECO:0000256" key="9">
    <source>
        <dbReference type="HAMAP-Rule" id="MF_00161"/>
    </source>
</evidence>
<sequence>MNLIIIIVVLALDQLSKLWAVNRLQALGSVPVIENIFHLTYVENRGAAFGMLQNQQLFFIITTSIIIVGALVFMYKNKRMHLSLKIGLNLVVAGAIGNFIDRIRLGFVVDFFDFRVWPVFNIADCAVVVGAIVISYVILKYDSITPEER</sequence>
<evidence type="ECO:0000256" key="1">
    <source>
        <dbReference type="ARBA" id="ARBA00006139"/>
    </source>
</evidence>
<organism evidence="12 13">
    <name type="scientific">Alkaliphilus hydrothermalis</name>
    <dbReference type="NCBI Taxonomy" id="1482730"/>
    <lineage>
        <taxon>Bacteria</taxon>
        <taxon>Bacillati</taxon>
        <taxon>Bacillota</taxon>
        <taxon>Clostridia</taxon>
        <taxon>Peptostreptococcales</taxon>
        <taxon>Natronincolaceae</taxon>
        <taxon>Alkaliphilus</taxon>
    </lineage>
</organism>
<dbReference type="RefSeq" id="WP_204400851.1">
    <property type="nucleotide sequence ID" value="NZ_JAFBEE010000005.1"/>
</dbReference>
<evidence type="ECO:0000313" key="12">
    <source>
        <dbReference type="EMBL" id="MBM7614529.1"/>
    </source>
</evidence>
<dbReference type="PRINTS" id="PR00781">
    <property type="entry name" value="LIPOSIGPTASE"/>
</dbReference>
<protein>
    <recommendedName>
        <fullName evidence="9">Lipoprotein signal peptidase</fullName>
        <ecNumber evidence="9">3.4.23.36</ecNumber>
    </recommendedName>
    <alternativeName>
        <fullName evidence="9">Prolipoprotein signal peptidase</fullName>
    </alternativeName>
    <alternativeName>
        <fullName evidence="9">Signal peptidase II</fullName>
        <shortName evidence="9">SPase II</shortName>
    </alternativeName>
</protein>
<dbReference type="HAMAP" id="MF_00161">
    <property type="entry name" value="LspA"/>
    <property type="match status" value="1"/>
</dbReference>
<dbReference type="NCBIfam" id="TIGR00077">
    <property type="entry name" value="lspA"/>
    <property type="match status" value="1"/>
</dbReference>